<evidence type="ECO:0000256" key="3">
    <source>
        <dbReference type="ARBA" id="ARBA00023274"/>
    </source>
</evidence>
<dbReference type="EMBL" id="CAJPVJ010031969">
    <property type="protein sequence ID" value="CAG2180467.1"/>
    <property type="molecule type" value="Genomic_DNA"/>
</dbReference>
<keyword evidence="6" id="KW-1185">Reference proteome</keyword>
<keyword evidence="3" id="KW-0687">Ribonucleoprotein</keyword>
<dbReference type="Pfam" id="PF01655">
    <property type="entry name" value="Ribosomal_L32e"/>
    <property type="match status" value="1"/>
</dbReference>
<protein>
    <recommendedName>
        <fullName evidence="4">60S ribosomal protein L32</fullName>
    </recommendedName>
</protein>
<organism evidence="5">
    <name type="scientific">Oppiella nova</name>
    <dbReference type="NCBI Taxonomy" id="334625"/>
    <lineage>
        <taxon>Eukaryota</taxon>
        <taxon>Metazoa</taxon>
        <taxon>Ecdysozoa</taxon>
        <taxon>Arthropoda</taxon>
        <taxon>Chelicerata</taxon>
        <taxon>Arachnida</taxon>
        <taxon>Acari</taxon>
        <taxon>Acariformes</taxon>
        <taxon>Sarcoptiformes</taxon>
        <taxon>Oribatida</taxon>
        <taxon>Brachypylina</taxon>
        <taxon>Oppioidea</taxon>
        <taxon>Oppiidae</taxon>
        <taxon>Oppiella</taxon>
    </lineage>
</organism>
<dbReference type="GO" id="GO:0022625">
    <property type="term" value="C:cytosolic large ribosomal subunit"/>
    <property type="evidence" value="ECO:0007669"/>
    <property type="project" value="TreeGrafter"/>
</dbReference>
<dbReference type="SMART" id="SM01393">
    <property type="entry name" value="Ribosomal_L32e"/>
    <property type="match status" value="1"/>
</dbReference>
<dbReference type="EMBL" id="OC946794">
    <property type="protein sequence ID" value="CAD7663330.1"/>
    <property type="molecule type" value="Genomic_DNA"/>
</dbReference>
<accession>A0A7R9MQC8</accession>
<dbReference type="AlphaFoldDB" id="A0A7R9MQC8"/>
<comment type="similarity">
    <text evidence="1">Belongs to the eukaryotic ribosomal protein eL32 family.</text>
</comment>
<evidence type="ECO:0000313" key="6">
    <source>
        <dbReference type="Proteomes" id="UP000728032"/>
    </source>
</evidence>
<dbReference type="InterPro" id="IPR001515">
    <property type="entry name" value="Ribosomal_eL32"/>
</dbReference>
<evidence type="ECO:0000256" key="2">
    <source>
        <dbReference type="ARBA" id="ARBA00022980"/>
    </source>
</evidence>
<gene>
    <name evidence="5" type="ORF">ONB1V03_LOCUS19890</name>
</gene>
<dbReference type="Proteomes" id="UP000728032">
    <property type="component" value="Unassembled WGS sequence"/>
</dbReference>
<reference evidence="5" key="1">
    <citation type="submission" date="2020-11" db="EMBL/GenBank/DDBJ databases">
        <authorList>
            <person name="Tran Van P."/>
        </authorList>
    </citation>
    <scope>NUCLEOTIDE SEQUENCE</scope>
</reference>
<evidence type="ECO:0000313" key="5">
    <source>
        <dbReference type="EMBL" id="CAD7663330.1"/>
    </source>
</evidence>
<dbReference type="OrthoDB" id="268693at2759"/>
<dbReference type="GO" id="GO:0006412">
    <property type="term" value="P:translation"/>
    <property type="evidence" value="ECO:0007669"/>
    <property type="project" value="InterPro"/>
</dbReference>
<evidence type="ECO:0000256" key="4">
    <source>
        <dbReference type="ARBA" id="ARBA00035335"/>
    </source>
</evidence>
<sequence>MPNIGYGSSKLTRHMLPNGFRKVLVHNVKELEVLMMMNRRYCAEIAHSVSSKKRKDIVERAKQLAIRLTNPNARIRSEENE</sequence>
<proteinExistence type="inferred from homology"/>
<dbReference type="InterPro" id="IPR036351">
    <property type="entry name" value="Ribosomal_eL32_sf"/>
</dbReference>
<dbReference type="GO" id="GO:0003735">
    <property type="term" value="F:structural constituent of ribosome"/>
    <property type="evidence" value="ECO:0007669"/>
    <property type="project" value="InterPro"/>
</dbReference>
<dbReference type="SUPFAM" id="SSF52042">
    <property type="entry name" value="Ribosomal protein L32e"/>
    <property type="match status" value="1"/>
</dbReference>
<evidence type="ECO:0000256" key="1">
    <source>
        <dbReference type="ARBA" id="ARBA00008431"/>
    </source>
</evidence>
<name>A0A7R9MQC8_9ACAR</name>
<dbReference type="PANTHER" id="PTHR23413">
    <property type="entry name" value="60S RIBOSOMAL PROTEIN L32 AND DNA-DIRECTED RNA POLYMERASE II, SUBUNIT N"/>
    <property type="match status" value="1"/>
</dbReference>
<dbReference type="CDD" id="cd00513">
    <property type="entry name" value="Ribosomal_L32_L32e"/>
    <property type="match status" value="1"/>
</dbReference>
<dbReference type="PANTHER" id="PTHR23413:SF1">
    <property type="entry name" value="RIBOSOMAL PROTEIN L32"/>
    <property type="match status" value="1"/>
</dbReference>
<keyword evidence="2" id="KW-0689">Ribosomal protein</keyword>